<protein>
    <recommendedName>
        <fullName evidence="1">Reverse transcriptase Ty1/copia-type domain-containing protein</fullName>
    </recommendedName>
</protein>
<evidence type="ECO:0000313" key="2">
    <source>
        <dbReference type="EMBL" id="KAK6140815.1"/>
    </source>
</evidence>
<gene>
    <name evidence="2" type="ORF">DH2020_025445</name>
</gene>
<dbReference type="Pfam" id="PF07727">
    <property type="entry name" value="RVT_2"/>
    <property type="match status" value="1"/>
</dbReference>
<evidence type="ECO:0000313" key="3">
    <source>
        <dbReference type="Proteomes" id="UP001318860"/>
    </source>
</evidence>
<reference evidence="2 3" key="1">
    <citation type="journal article" date="2021" name="Comput. Struct. Biotechnol. J.">
        <title>De novo genome assembly of the potent medicinal plant Rehmannia glutinosa using nanopore technology.</title>
        <authorList>
            <person name="Ma L."/>
            <person name="Dong C."/>
            <person name="Song C."/>
            <person name="Wang X."/>
            <person name="Zheng X."/>
            <person name="Niu Y."/>
            <person name="Chen S."/>
            <person name="Feng W."/>
        </authorList>
    </citation>
    <scope>NUCLEOTIDE SEQUENCE [LARGE SCALE GENOMIC DNA]</scope>
    <source>
        <strain evidence="2">DH-2019</strain>
    </source>
</reference>
<dbReference type="InterPro" id="IPR013103">
    <property type="entry name" value="RVT_2"/>
</dbReference>
<name>A0ABR0W3S1_REHGL</name>
<sequence>MGWSVFLYSQPTISTDYIAFLSHISSSGSEPTTYVEAARDKAWVEAMEKELRALEDNETWRLTPLPASHKPLRCKWILKKKYKADGTIDKYKARLVAKGFKQKEGYDFFDTYSPVTRIASIWVFLAIAALHNLEIHRDGH</sequence>
<comment type="caution">
    <text evidence="2">The sequence shown here is derived from an EMBL/GenBank/DDBJ whole genome shotgun (WGS) entry which is preliminary data.</text>
</comment>
<accession>A0ABR0W3S1</accession>
<feature type="domain" description="Reverse transcriptase Ty1/copia-type" evidence="1">
    <location>
        <begin position="57"/>
        <end position="137"/>
    </location>
</feature>
<dbReference type="Proteomes" id="UP001318860">
    <property type="component" value="Unassembled WGS sequence"/>
</dbReference>
<keyword evidence="3" id="KW-1185">Reference proteome</keyword>
<dbReference type="EMBL" id="JABTTQ020000247">
    <property type="protein sequence ID" value="KAK6140815.1"/>
    <property type="molecule type" value="Genomic_DNA"/>
</dbReference>
<proteinExistence type="predicted"/>
<evidence type="ECO:0000259" key="1">
    <source>
        <dbReference type="Pfam" id="PF07727"/>
    </source>
</evidence>
<organism evidence="2 3">
    <name type="scientific">Rehmannia glutinosa</name>
    <name type="common">Chinese foxglove</name>
    <dbReference type="NCBI Taxonomy" id="99300"/>
    <lineage>
        <taxon>Eukaryota</taxon>
        <taxon>Viridiplantae</taxon>
        <taxon>Streptophyta</taxon>
        <taxon>Embryophyta</taxon>
        <taxon>Tracheophyta</taxon>
        <taxon>Spermatophyta</taxon>
        <taxon>Magnoliopsida</taxon>
        <taxon>eudicotyledons</taxon>
        <taxon>Gunneridae</taxon>
        <taxon>Pentapetalae</taxon>
        <taxon>asterids</taxon>
        <taxon>lamiids</taxon>
        <taxon>Lamiales</taxon>
        <taxon>Orobanchaceae</taxon>
        <taxon>Rehmannieae</taxon>
        <taxon>Rehmannia</taxon>
    </lineage>
</organism>